<feature type="transmembrane region" description="Helical" evidence="2">
    <location>
        <begin position="71"/>
        <end position="94"/>
    </location>
</feature>
<reference evidence="4 5" key="1">
    <citation type="submission" date="2017-06" db="EMBL/GenBank/DDBJ databases">
        <title>Ensifer strains isolated from leguminous trees and herbs display diverse denitrification phenotypes with some acting as strong N2O sinks.</title>
        <authorList>
            <person name="Woliy K."/>
            <person name="Mania D."/>
            <person name="Bakken L.R."/>
            <person name="Frostegard A."/>
        </authorList>
    </citation>
    <scope>NUCLEOTIDE SEQUENCE [LARGE SCALE GENOMIC DNA]</scope>
    <source>
        <strain evidence="4 5">AC50a</strain>
    </source>
</reference>
<dbReference type="InterPro" id="IPR050697">
    <property type="entry name" value="Adenylyl/Guanylyl_Cyclase_3/4"/>
</dbReference>
<dbReference type="InterPro" id="IPR029787">
    <property type="entry name" value="Nucleotide_cyclase"/>
</dbReference>
<dbReference type="InterPro" id="IPR001054">
    <property type="entry name" value="A/G_cyclase"/>
</dbReference>
<dbReference type="GO" id="GO:0035556">
    <property type="term" value="P:intracellular signal transduction"/>
    <property type="evidence" value="ECO:0007669"/>
    <property type="project" value="InterPro"/>
</dbReference>
<evidence type="ECO:0000256" key="1">
    <source>
        <dbReference type="SAM" id="MobiDB-lite"/>
    </source>
</evidence>
<comment type="caution">
    <text evidence="4">The sequence shown here is derived from an EMBL/GenBank/DDBJ whole genome shotgun (WGS) entry which is preliminary data.</text>
</comment>
<evidence type="ECO:0000256" key="2">
    <source>
        <dbReference type="SAM" id="Phobius"/>
    </source>
</evidence>
<dbReference type="Proteomes" id="UP000231987">
    <property type="component" value="Unassembled WGS sequence"/>
</dbReference>
<dbReference type="CDD" id="cd07302">
    <property type="entry name" value="CHD"/>
    <property type="match status" value="1"/>
</dbReference>
<organism evidence="4 5">
    <name type="scientific">Rhizobium meliloti</name>
    <name type="common">Ensifer meliloti</name>
    <name type="synonym">Sinorhizobium meliloti</name>
    <dbReference type="NCBI Taxonomy" id="382"/>
    <lineage>
        <taxon>Bacteria</taxon>
        <taxon>Pseudomonadati</taxon>
        <taxon>Pseudomonadota</taxon>
        <taxon>Alphaproteobacteria</taxon>
        <taxon>Hyphomicrobiales</taxon>
        <taxon>Rhizobiaceae</taxon>
        <taxon>Sinorhizobium/Ensifer group</taxon>
        <taxon>Sinorhizobium</taxon>
    </lineage>
</organism>
<keyword evidence="2" id="KW-1133">Transmembrane helix</keyword>
<sequence length="363" mass="39947">MRWRFSTLEIILLLLVVAGSGMAYAWVVYGGGGLIGATYALFMCMPILAFERHIIFRRLYRRIHGSPTPAFLLSSLAVYFIFVNVGYAAAGLLLHVAGVMRESRTDAMLPSLNVLVYALATSGPIIFVLRVRELLGRDIFLSLLTGRYRKPVQEERVFLFIDLAGSTSLAERFGDLRMQEYLGKLFAAMADPVLRYGGSIDDYVGDAAVITWPYDRAVADAACIRCVFDILEQIEADARRWRKDYGEVPRLRAALHGGTIVAAEIGVDKHKITYFGDTVNTTARLEGLCRTLDRQVLISADLLRRLRPPVFVRAEDLGEHEVKGRGQKLAVLSLTAGPLSGEGAMDPDGKPVSSPSVGAFTSL</sequence>
<evidence type="ECO:0000313" key="4">
    <source>
        <dbReference type="EMBL" id="PJR14868.1"/>
    </source>
</evidence>
<feature type="transmembrane region" description="Helical" evidence="2">
    <location>
        <begin position="114"/>
        <end position="131"/>
    </location>
</feature>
<keyword evidence="2" id="KW-0812">Transmembrane</keyword>
<dbReference type="PANTHER" id="PTHR43081">
    <property type="entry name" value="ADENYLATE CYCLASE, TERMINAL-DIFFERENTIATION SPECIFIC-RELATED"/>
    <property type="match status" value="1"/>
</dbReference>
<feature type="region of interest" description="Disordered" evidence="1">
    <location>
        <begin position="340"/>
        <end position="363"/>
    </location>
</feature>
<dbReference type="Pfam" id="PF00211">
    <property type="entry name" value="Guanylate_cyc"/>
    <property type="match status" value="1"/>
</dbReference>
<gene>
    <name evidence="4" type="ORF">CEJ86_13675</name>
</gene>
<protein>
    <submittedName>
        <fullName evidence="4">Adenylate cyclase</fullName>
    </submittedName>
</protein>
<dbReference type="GO" id="GO:0009190">
    <property type="term" value="P:cyclic nucleotide biosynthetic process"/>
    <property type="evidence" value="ECO:0007669"/>
    <property type="project" value="InterPro"/>
</dbReference>
<dbReference type="Gene3D" id="3.30.70.1230">
    <property type="entry name" value="Nucleotide cyclase"/>
    <property type="match status" value="1"/>
</dbReference>
<dbReference type="AlphaFoldDB" id="A0A2J0Z328"/>
<feature type="transmembrane region" description="Helical" evidence="2">
    <location>
        <begin position="7"/>
        <end position="27"/>
    </location>
</feature>
<name>A0A2J0Z328_RHIML</name>
<dbReference type="SMART" id="SM00044">
    <property type="entry name" value="CYCc"/>
    <property type="match status" value="1"/>
</dbReference>
<dbReference type="GO" id="GO:0004016">
    <property type="term" value="F:adenylate cyclase activity"/>
    <property type="evidence" value="ECO:0007669"/>
    <property type="project" value="UniProtKB-ARBA"/>
</dbReference>
<dbReference type="PANTHER" id="PTHR43081:SF1">
    <property type="entry name" value="ADENYLATE CYCLASE, TERMINAL-DIFFERENTIATION SPECIFIC"/>
    <property type="match status" value="1"/>
</dbReference>
<evidence type="ECO:0000259" key="3">
    <source>
        <dbReference type="PROSITE" id="PS50125"/>
    </source>
</evidence>
<feature type="domain" description="Guanylate cyclase" evidence="3">
    <location>
        <begin position="157"/>
        <end position="286"/>
    </location>
</feature>
<dbReference type="PROSITE" id="PS50125">
    <property type="entry name" value="GUANYLATE_CYCLASE_2"/>
    <property type="match status" value="1"/>
</dbReference>
<feature type="transmembrane region" description="Helical" evidence="2">
    <location>
        <begin position="33"/>
        <end position="50"/>
    </location>
</feature>
<keyword evidence="2" id="KW-0472">Membrane</keyword>
<feature type="compositionally biased region" description="Polar residues" evidence="1">
    <location>
        <begin position="353"/>
        <end position="363"/>
    </location>
</feature>
<dbReference type="SUPFAM" id="SSF55073">
    <property type="entry name" value="Nucleotide cyclase"/>
    <property type="match status" value="1"/>
</dbReference>
<accession>A0A2J0Z328</accession>
<dbReference type="EMBL" id="NJGD01000005">
    <property type="protein sequence ID" value="PJR14868.1"/>
    <property type="molecule type" value="Genomic_DNA"/>
</dbReference>
<proteinExistence type="predicted"/>
<evidence type="ECO:0000313" key="5">
    <source>
        <dbReference type="Proteomes" id="UP000231987"/>
    </source>
</evidence>
<dbReference type="RefSeq" id="WP_100672141.1">
    <property type="nucleotide sequence ID" value="NZ_NJGD01000005.1"/>
</dbReference>